<reference evidence="4 5" key="1">
    <citation type="submission" date="2019-10" db="EMBL/GenBank/DDBJ databases">
        <title>Actinomadura rubteroloni sp. nov. and Actinomadura macrotermitis sp. nov., isolated from the gut of fungus growing-termite Macrotermes natalensis.</title>
        <authorList>
            <person name="Benndorf R."/>
            <person name="Martin K."/>
            <person name="Kuefner M."/>
            <person name="De Beer W."/>
            <person name="Kaster A.-K."/>
            <person name="Vollmers J."/>
            <person name="Poulsen M."/>
            <person name="Beemelmanns C."/>
        </authorList>
    </citation>
    <scope>NUCLEOTIDE SEQUENCE [LARGE SCALE GENOMIC DNA]</scope>
    <source>
        <strain evidence="4 5">RB68</strain>
    </source>
</reference>
<evidence type="ECO:0000259" key="3">
    <source>
        <dbReference type="PROSITE" id="PS01124"/>
    </source>
</evidence>
<organism evidence="4 5">
    <name type="scientific">Actinomadura macrotermitis</name>
    <dbReference type="NCBI Taxonomy" id="2585200"/>
    <lineage>
        <taxon>Bacteria</taxon>
        <taxon>Bacillati</taxon>
        <taxon>Actinomycetota</taxon>
        <taxon>Actinomycetes</taxon>
        <taxon>Streptosporangiales</taxon>
        <taxon>Thermomonosporaceae</taxon>
        <taxon>Actinomadura</taxon>
    </lineage>
</organism>
<dbReference type="PROSITE" id="PS01124">
    <property type="entry name" value="HTH_ARAC_FAMILY_2"/>
    <property type="match status" value="1"/>
</dbReference>
<accession>A0A7K0BV53</accession>
<gene>
    <name evidence="4" type="ORF">ACRB68_25990</name>
</gene>
<dbReference type="EMBL" id="WEGH01000002">
    <property type="protein sequence ID" value="MQY04544.1"/>
    <property type="molecule type" value="Genomic_DNA"/>
</dbReference>
<keyword evidence="2" id="KW-0804">Transcription</keyword>
<dbReference type="AlphaFoldDB" id="A0A7K0BV53"/>
<evidence type="ECO:0000313" key="4">
    <source>
        <dbReference type="EMBL" id="MQY04544.1"/>
    </source>
</evidence>
<name>A0A7K0BV53_9ACTN</name>
<comment type="caution">
    <text evidence="4">The sequence shown here is derived from an EMBL/GenBank/DDBJ whole genome shotgun (WGS) entry which is preliminary data.</text>
</comment>
<evidence type="ECO:0000256" key="2">
    <source>
        <dbReference type="ARBA" id="ARBA00023163"/>
    </source>
</evidence>
<dbReference type="Proteomes" id="UP000487268">
    <property type="component" value="Unassembled WGS sequence"/>
</dbReference>
<dbReference type="GO" id="GO:0003700">
    <property type="term" value="F:DNA-binding transcription factor activity"/>
    <property type="evidence" value="ECO:0007669"/>
    <property type="project" value="InterPro"/>
</dbReference>
<dbReference type="InterPro" id="IPR009057">
    <property type="entry name" value="Homeodomain-like_sf"/>
</dbReference>
<dbReference type="Gene3D" id="1.10.10.60">
    <property type="entry name" value="Homeodomain-like"/>
    <property type="match status" value="1"/>
</dbReference>
<dbReference type="InterPro" id="IPR018060">
    <property type="entry name" value="HTH_AraC"/>
</dbReference>
<evidence type="ECO:0000313" key="5">
    <source>
        <dbReference type="Proteomes" id="UP000487268"/>
    </source>
</evidence>
<proteinExistence type="predicted"/>
<sequence length="54" mass="6023">MEWCRRDLAGRPVRAIGAKLGLTDPTRFGRIFREPCGMAPARYRQHHALSTAAG</sequence>
<evidence type="ECO:0000256" key="1">
    <source>
        <dbReference type="ARBA" id="ARBA00023015"/>
    </source>
</evidence>
<feature type="domain" description="HTH araC/xylS-type" evidence="3">
    <location>
        <begin position="1"/>
        <end position="46"/>
    </location>
</feature>
<protein>
    <recommendedName>
        <fullName evidence="3">HTH araC/xylS-type domain-containing protein</fullName>
    </recommendedName>
</protein>
<dbReference type="GO" id="GO:0043565">
    <property type="term" value="F:sequence-specific DNA binding"/>
    <property type="evidence" value="ECO:0007669"/>
    <property type="project" value="InterPro"/>
</dbReference>
<keyword evidence="1" id="KW-0805">Transcription regulation</keyword>
<keyword evidence="5" id="KW-1185">Reference proteome</keyword>
<dbReference type="SUPFAM" id="SSF46689">
    <property type="entry name" value="Homeodomain-like"/>
    <property type="match status" value="1"/>
</dbReference>